<reference evidence="3 4" key="1">
    <citation type="submission" date="2021-07" db="EMBL/GenBank/DDBJ databases">
        <authorList>
            <consortium name="Genoscope - CEA"/>
            <person name="William W."/>
        </authorList>
    </citation>
    <scope>NUCLEOTIDE SEQUENCE [LARGE SCALE GENOMIC DNA]</scope>
</reference>
<sequence>MFLFCNFIIILIILDISKSGSEDESTSGAQQPMLISSLSSKSDFEKSKPSLTSKTSSQESELMSESFLSSKHTSSGQSLTCKPGLQIMFSGL</sequence>
<gene>
    <name evidence="3" type="ORF">BRAPAZ1V2_A10P09580.2</name>
</gene>
<evidence type="ECO:0000256" key="2">
    <source>
        <dbReference type="SAM" id="SignalP"/>
    </source>
</evidence>
<name>A0A8D9MEW1_BRACM</name>
<keyword evidence="2" id="KW-0732">Signal</keyword>
<evidence type="ECO:0000313" key="4">
    <source>
        <dbReference type="Proteomes" id="UP000694005"/>
    </source>
</evidence>
<evidence type="ECO:0000256" key="1">
    <source>
        <dbReference type="SAM" id="MobiDB-lite"/>
    </source>
</evidence>
<dbReference type="EMBL" id="LS974626">
    <property type="protein sequence ID" value="CAG7909712.1"/>
    <property type="molecule type" value="Genomic_DNA"/>
</dbReference>
<accession>A0A8D9MEW1</accession>
<protein>
    <submittedName>
        <fullName evidence="3">Uncharacterized protein</fullName>
    </submittedName>
</protein>
<dbReference type="Proteomes" id="UP000694005">
    <property type="component" value="Chromosome A10"/>
</dbReference>
<feature type="compositionally biased region" description="Low complexity" evidence="1">
    <location>
        <begin position="49"/>
        <end position="70"/>
    </location>
</feature>
<organism evidence="3 4">
    <name type="scientific">Brassica campestris</name>
    <name type="common">Field mustard</name>
    <dbReference type="NCBI Taxonomy" id="3711"/>
    <lineage>
        <taxon>Eukaryota</taxon>
        <taxon>Viridiplantae</taxon>
        <taxon>Streptophyta</taxon>
        <taxon>Embryophyta</taxon>
        <taxon>Tracheophyta</taxon>
        <taxon>Spermatophyta</taxon>
        <taxon>Magnoliopsida</taxon>
        <taxon>eudicotyledons</taxon>
        <taxon>Gunneridae</taxon>
        <taxon>Pentapetalae</taxon>
        <taxon>rosids</taxon>
        <taxon>malvids</taxon>
        <taxon>Brassicales</taxon>
        <taxon>Brassicaceae</taxon>
        <taxon>Brassiceae</taxon>
        <taxon>Brassica</taxon>
    </lineage>
</organism>
<feature type="chain" id="PRO_5034086999" evidence="2">
    <location>
        <begin position="20"/>
        <end position="92"/>
    </location>
</feature>
<dbReference type="AlphaFoldDB" id="A0A8D9MEW1"/>
<dbReference type="Gramene" id="A10p09580.2_BraZ1">
    <property type="protein sequence ID" value="A10p09580.2_BraZ1.CDS.1"/>
    <property type="gene ID" value="A10g09580.2_BraZ1"/>
</dbReference>
<feature type="signal peptide" evidence="2">
    <location>
        <begin position="1"/>
        <end position="19"/>
    </location>
</feature>
<evidence type="ECO:0000313" key="3">
    <source>
        <dbReference type="EMBL" id="CAG7909712.1"/>
    </source>
</evidence>
<feature type="region of interest" description="Disordered" evidence="1">
    <location>
        <begin position="39"/>
        <end position="81"/>
    </location>
</feature>
<feature type="compositionally biased region" description="Polar residues" evidence="1">
    <location>
        <begin position="71"/>
        <end position="80"/>
    </location>
</feature>
<proteinExistence type="predicted"/>